<name>S0GKK1_9BACT</name>
<dbReference type="InterPro" id="IPR007345">
    <property type="entry name" value="Polysacch_pyruvyl_Trfase"/>
</dbReference>
<dbReference type="EMBL" id="ASSQ01000005">
    <property type="protein sequence ID" value="EOS19034.1"/>
    <property type="molecule type" value="Genomic_DNA"/>
</dbReference>
<dbReference type="Proteomes" id="UP000014140">
    <property type="component" value="Unassembled WGS sequence"/>
</dbReference>
<comment type="caution">
    <text evidence="2">The sequence shown here is derived from an EMBL/GenBank/DDBJ whole genome shotgun (WGS) entry which is preliminary data.</text>
</comment>
<evidence type="ECO:0000313" key="2">
    <source>
        <dbReference type="EMBL" id="EOS19034.1"/>
    </source>
</evidence>
<dbReference type="Pfam" id="PF04230">
    <property type="entry name" value="PS_pyruv_trans"/>
    <property type="match status" value="1"/>
</dbReference>
<reference evidence="2 3" key="1">
    <citation type="submission" date="2013-04" db="EMBL/GenBank/DDBJ databases">
        <title>The Genome Sequence of Parabacteroides goldsteinii dnLKV18.</title>
        <authorList>
            <consortium name="The Broad Institute Genomics Platform"/>
            <consortium name="The Broad Institute Genome Sequencing Center for Infectious Disease"/>
            <person name="Earl A."/>
            <person name="Xavier R."/>
            <person name="Kuhn K."/>
            <person name="Stappenbeck T."/>
            <person name="Walker B."/>
            <person name="Young S."/>
            <person name="Zeng Q."/>
            <person name="Gargeya S."/>
            <person name="Fitzgerald M."/>
            <person name="Haas B."/>
            <person name="Abouelleil A."/>
            <person name="Allen A.W."/>
            <person name="Alvarado L."/>
            <person name="Arachchi H.M."/>
            <person name="Berlin A.M."/>
            <person name="Chapman S.B."/>
            <person name="Gainer-Dewar J."/>
            <person name="Goldberg J."/>
            <person name="Griggs A."/>
            <person name="Gujja S."/>
            <person name="Hansen M."/>
            <person name="Howarth C."/>
            <person name="Imamovic A."/>
            <person name="Ireland A."/>
            <person name="Larimer J."/>
            <person name="McCowan C."/>
            <person name="Murphy C."/>
            <person name="Pearson M."/>
            <person name="Poon T.W."/>
            <person name="Priest M."/>
            <person name="Roberts A."/>
            <person name="Saif S."/>
            <person name="Shea T."/>
            <person name="Sisk P."/>
            <person name="Sykes S."/>
            <person name="Wortman J."/>
            <person name="Nusbaum C."/>
            <person name="Birren B."/>
        </authorList>
    </citation>
    <scope>NUCLEOTIDE SEQUENCE [LARGE SCALE GENOMIC DNA]</scope>
    <source>
        <strain evidence="3">dnLKV18</strain>
    </source>
</reference>
<organism evidence="2 3">
    <name type="scientific">Parabacteroides goldsteinii dnLKV18</name>
    <dbReference type="NCBI Taxonomy" id="1235789"/>
    <lineage>
        <taxon>Bacteria</taxon>
        <taxon>Pseudomonadati</taxon>
        <taxon>Bacteroidota</taxon>
        <taxon>Bacteroidia</taxon>
        <taxon>Bacteroidales</taxon>
        <taxon>Tannerellaceae</taxon>
        <taxon>Parabacteroides</taxon>
    </lineage>
</organism>
<protein>
    <recommendedName>
        <fullName evidence="1">Polysaccharide pyruvyl transferase domain-containing protein</fullName>
    </recommendedName>
</protein>
<accession>S0GKK1</accession>
<keyword evidence="3" id="KW-1185">Reference proteome</keyword>
<evidence type="ECO:0000313" key="3">
    <source>
        <dbReference type="Proteomes" id="UP000014140"/>
    </source>
</evidence>
<evidence type="ECO:0000259" key="1">
    <source>
        <dbReference type="Pfam" id="PF04230"/>
    </source>
</evidence>
<dbReference type="AlphaFoldDB" id="S0GKK1"/>
<proteinExistence type="predicted"/>
<sequence>MKTVGIITVHHYGNHGSSLQAYASQKIFEKLGYDTYIIDYRSPNAYYATDKYMNYDSRDDSYWKKLEKRKSGFLKRAVKAVLSRPHIAQLLYHKLGVTKGVDLNQFWLKNLKMTCRYDSLQKLFADPPHFDIYVVGGDQLWNTHITFNNPAFFLAFADEDAKKISFSTSIGIPAIPENALPSFKRGIKNLSSILLREEEGVAYLRSMGYKADRVLDPTLMLTKEEWEQMQNKHYKPPYERYILAYFLDPTSWTMDLVETVRKQTGLSVIVIGERKGYDNIDSYSFVGTIETATFLSLFANAEIVVTNSFHGMAFTLIFEKLLVATYRGEESDTSMNSRHRNIVNMFGLSSCLYERTHFSPEKLTYKMDYNRIHLLLNEYRGQSLDLLKKALS</sequence>
<dbReference type="PATRIC" id="fig|1235789.3.peg.1210"/>
<feature type="domain" description="Polysaccharide pyruvyl transferase" evidence="1">
    <location>
        <begin position="14"/>
        <end position="320"/>
    </location>
</feature>
<dbReference type="RefSeq" id="WP_010803300.1">
    <property type="nucleotide sequence ID" value="NZ_KE159513.1"/>
</dbReference>
<dbReference type="HOGENOM" id="CLU_025617_1_0_10"/>
<gene>
    <name evidence="2" type="ORF">C803_01197</name>
</gene>